<sequence length="230" mass="24901">MPLLRIYGSCLGLAHFGGNNAYSLQPQGRGASPRFELAGARTSVAHNAAIDSASPSTLSAISAMPKNGCKLSQQPLIKERQPLLRNEEHEAKAEAIEEDEEVPDTVTRAGETHTNMRAYGTREEIEEFLDSEEDLTRFGSSSIVDPFEVIGQTLTRFGEKIVEVDENKASIAAAKVPGAAPTPDEPEAPQVEPRTNAEEAGEAGAEKKWIRSSDMLAPWVAQMLWMSPSP</sequence>
<comment type="caution">
    <text evidence="2">The sequence shown here is derived from an EMBL/GenBank/DDBJ whole genome shotgun (WGS) entry which is preliminary data.</text>
</comment>
<evidence type="ECO:0000313" key="3">
    <source>
        <dbReference type="Proteomes" id="UP000073492"/>
    </source>
</evidence>
<dbReference type="EMBL" id="LFZO01001010">
    <property type="protein sequence ID" value="KXS94214.1"/>
    <property type="molecule type" value="Genomic_DNA"/>
</dbReference>
<evidence type="ECO:0000313" key="2">
    <source>
        <dbReference type="EMBL" id="KXS94214.1"/>
    </source>
</evidence>
<name>A0A139GVI2_9PEZI</name>
<keyword evidence="3" id="KW-1185">Reference proteome</keyword>
<feature type="region of interest" description="Disordered" evidence="1">
    <location>
        <begin position="176"/>
        <end position="208"/>
    </location>
</feature>
<protein>
    <submittedName>
        <fullName evidence="2">Uncharacterized protein</fullName>
    </submittedName>
</protein>
<dbReference type="Proteomes" id="UP000073492">
    <property type="component" value="Unassembled WGS sequence"/>
</dbReference>
<evidence type="ECO:0000256" key="1">
    <source>
        <dbReference type="SAM" id="MobiDB-lite"/>
    </source>
</evidence>
<dbReference type="AlphaFoldDB" id="A0A139GVI2"/>
<proteinExistence type="predicted"/>
<gene>
    <name evidence="2" type="ORF">AC579_3349</name>
</gene>
<accession>A0A139GVI2</accession>
<organism evidence="2 3">
    <name type="scientific">Pseudocercospora musae</name>
    <dbReference type="NCBI Taxonomy" id="113226"/>
    <lineage>
        <taxon>Eukaryota</taxon>
        <taxon>Fungi</taxon>
        <taxon>Dikarya</taxon>
        <taxon>Ascomycota</taxon>
        <taxon>Pezizomycotina</taxon>
        <taxon>Dothideomycetes</taxon>
        <taxon>Dothideomycetidae</taxon>
        <taxon>Mycosphaerellales</taxon>
        <taxon>Mycosphaerellaceae</taxon>
        <taxon>Pseudocercospora</taxon>
    </lineage>
</organism>
<reference evidence="2 3" key="1">
    <citation type="submission" date="2015-07" db="EMBL/GenBank/DDBJ databases">
        <title>Comparative genomics of the Sigatoka disease complex on banana suggests a link between parallel evolutionary changes in Pseudocercospora fijiensis and Pseudocercospora eumusae and increased virulence on the banana host.</title>
        <authorList>
            <person name="Chang T.-C."/>
            <person name="Salvucci A."/>
            <person name="Crous P.W."/>
            <person name="Stergiopoulos I."/>
        </authorList>
    </citation>
    <scope>NUCLEOTIDE SEQUENCE [LARGE SCALE GENOMIC DNA]</scope>
    <source>
        <strain evidence="2 3">CBS 116634</strain>
    </source>
</reference>